<sequence>MLVNYCLLALFQISCCLSSAVPNATATHGIQILSTLDELRHDIQEYSSIINANVAQHAPAPAGNGSSDSTYEIRKALGNIISSVQTATERLAPPLTKKAGFSSEPESSGQRFEISKVLSGLIIELSAVSTRLATTSTGSEPFEDLLHILFNSLLALVNVIGDLAISIPGIEQLLRLIAALITLFPL</sequence>
<accession>A0ACC1QTZ0</accession>
<keyword evidence="2" id="KW-1185">Reference proteome</keyword>
<proteinExistence type="predicted"/>
<gene>
    <name evidence="1" type="ORF">NLG97_g4903</name>
</gene>
<comment type="caution">
    <text evidence="1">The sequence shown here is derived from an EMBL/GenBank/DDBJ whole genome shotgun (WGS) entry which is preliminary data.</text>
</comment>
<organism evidence="1 2">
    <name type="scientific">Lecanicillium saksenae</name>
    <dbReference type="NCBI Taxonomy" id="468837"/>
    <lineage>
        <taxon>Eukaryota</taxon>
        <taxon>Fungi</taxon>
        <taxon>Dikarya</taxon>
        <taxon>Ascomycota</taxon>
        <taxon>Pezizomycotina</taxon>
        <taxon>Sordariomycetes</taxon>
        <taxon>Hypocreomycetidae</taxon>
        <taxon>Hypocreales</taxon>
        <taxon>Cordycipitaceae</taxon>
        <taxon>Lecanicillium</taxon>
    </lineage>
</organism>
<name>A0ACC1QTZ0_9HYPO</name>
<reference evidence="1" key="1">
    <citation type="submission" date="2022-07" db="EMBL/GenBank/DDBJ databases">
        <title>Genome Sequence of Lecanicillium saksenae.</title>
        <authorList>
            <person name="Buettner E."/>
        </authorList>
    </citation>
    <scope>NUCLEOTIDE SEQUENCE</scope>
    <source>
        <strain evidence="1">VT-O1</strain>
    </source>
</reference>
<dbReference type="EMBL" id="JANAKD010000515">
    <property type="protein sequence ID" value="KAJ3493171.1"/>
    <property type="molecule type" value="Genomic_DNA"/>
</dbReference>
<evidence type="ECO:0000313" key="1">
    <source>
        <dbReference type="EMBL" id="KAJ3493171.1"/>
    </source>
</evidence>
<dbReference type="Proteomes" id="UP001148737">
    <property type="component" value="Unassembled WGS sequence"/>
</dbReference>
<evidence type="ECO:0000313" key="2">
    <source>
        <dbReference type="Proteomes" id="UP001148737"/>
    </source>
</evidence>
<protein>
    <submittedName>
        <fullName evidence="1">Uncharacterized protein</fullName>
    </submittedName>
</protein>